<dbReference type="PANTHER" id="PTHR47481">
    <property type="match status" value="1"/>
</dbReference>
<proteinExistence type="predicted"/>
<reference evidence="2 3" key="1">
    <citation type="journal article" date="2019" name="G3 (Bethesda)">
        <title>Sequencing of a Wild Apple (Malus baccata) Genome Unravels the Differences Between Cultivated and Wild Apple Species Regarding Disease Resistance and Cold Tolerance.</title>
        <authorList>
            <person name="Chen X."/>
        </authorList>
    </citation>
    <scope>NUCLEOTIDE SEQUENCE [LARGE SCALE GENOMIC DNA]</scope>
    <source>
        <strain evidence="3">cv. Shandingzi</strain>
        <tissue evidence="2">Leaves</tissue>
    </source>
</reference>
<dbReference type="Proteomes" id="UP000315295">
    <property type="component" value="Unassembled WGS sequence"/>
</dbReference>
<evidence type="ECO:0000313" key="2">
    <source>
        <dbReference type="EMBL" id="TQE11979.1"/>
    </source>
</evidence>
<feature type="domain" description="Retrotransposon Copia-like N-terminal" evidence="1">
    <location>
        <begin position="26"/>
        <end position="61"/>
    </location>
</feature>
<dbReference type="EMBL" id="VIEB01000024">
    <property type="protein sequence ID" value="TQE11979.1"/>
    <property type="molecule type" value="Genomic_DNA"/>
</dbReference>
<evidence type="ECO:0000313" key="3">
    <source>
        <dbReference type="Proteomes" id="UP000315295"/>
    </source>
</evidence>
<name>A0A540NLR2_MALBA</name>
<sequence length="274" mass="29985">MVTSAQLALTQSPISSLILSLGNTVMVKLDDSNYVTWKFQLALLLDGNGILGFIDGSIPCPITSESEIGTVVNDTAMSDAFKIWKIHDKPLMTLITTTLSTTALSCVIGCTSSEQMWTNLCERFANMTRTNIVQLKIDLQNITKGPESIDDYLQRIKDARDKLAIIGVVISDEDIIIDALRELPHKYNTIKYVNRGRENLVFLSELRSQLKAEETTLDDVPKQVPLLSDMVAHTSNSVYDAGGISSTKSISIGSLFGGPSNSSVSYSPVLNTYQ</sequence>
<dbReference type="Pfam" id="PF14223">
    <property type="entry name" value="Retrotran_gag_2"/>
    <property type="match status" value="1"/>
</dbReference>
<accession>A0A540NLR2</accession>
<protein>
    <recommendedName>
        <fullName evidence="1">Retrotransposon Copia-like N-terminal domain-containing protein</fullName>
    </recommendedName>
</protein>
<gene>
    <name evidence="2" type="ORF">C1H46_002373</name>
</gene>
<dbReference type="InterPro" id="IPR029472">
    <property type="entry name" value="Copia-like_N"/>
</dbReference>
<dbReference type="Pfam" id="PF14244">
    <property type="entry name" value="Retrotran_gag_3"/>
    <property type="match status" value="1"/>
</dbReference>
<comment type="caution">
    <text evidence="2">The sequence shown here is derived from an EMBL/GenBank/DDBJ whole genome shotgun (WGS) entry which is preliminary data.</text>
</comment>
<organism evidence="2 3">
    <name type="scientific">Malus baccata</name>
    <name type="common">Siberian crab apple</name>
    <name type="synonym">Pyrus baccata</name>
    <dbReference type="NCBI Taxonomy" id="106549"/>
    <lineage>
        <taxon>Eukaryota</taxon>
        <taxon>Viridiplantae</taxon>
        <taxon>Streptophyta</taxon>
        <taxon>Embryophyta</taxon>
        <taxon>Tracheophyta</taxon>
        <taxon>Spermatophyta</taxon>
        <taxon>Magnoliopsida</taxon>
        <taxon>eudicotyledons</taxon>
        <taxon>Gunneridae</taxon>
        <taxon>Pentapetalae</taxon>
        <taxon>rosids</taxon>
        <taxon>fabids</taxon>
        <taxon>Rosales</taxon>
        <taxon>Rosaceae</taxon>
        <taxon>Amygdaloideae</taxon>
        <taxon>Maleae</taxon>
        <taxon>Malus</taxon>
    </lineage>
</organism>
<dbReference type="PANTHER" id="PTHR47481:SF30">
    <property type="entry name" value="CCHC-TYPE DOMAIN-CONTAINING PROTEIN"/>
    <property type="match status" value="1"/>
</dbReference>
<evidence type="ECO:0000259" key="1">
    <source>
        <dbReference type="Pfam" id="PF14244"/>
    </source>
</evidence>
<keyword evidence="3" id="KW-1185">Reference proteome</keyword>
<dbReference type="AlphaFoldDB" id="A0A540NLR2"/>